<comment type="caution">
    <text evidence="9">The sequence shown here is derived from an EMBL/GenBank/DDBJ whole genome shotgun (WGS) entry which is preliminary data.</text>
</comment>
<feature type="transmembrane region" description="Helical" evidence="8">
    <location>
        <begin position="206"/>
        <end position="225"/>
    </location>
</feature>
<evidence type="ECO:0000256" key="6">
    <source>
        <dbReference type="ARBA" id="ARBA00022989"/>
    </source>
</evidence>
<sequence>MNELKTIKRILLILVIPLVFYVLHILKFIFIPLMGAILLALLFMPLMRWMDKRKVPKIIAVITSVVLMVVGVSTAFLLVRLSAQEILSADSGFWEKLTTKLDTLFTMVLNTLGVESLQGMATFSDLMQSEGVTNAIFSSSGETISSMGSTVTMLLMTLFFLVLLISGSMNVQQIMERTIFNQQSFPSIRTYRLIEKSMVKFIKVKFILSLLTGIGFSLACIYFDVSFPLFWGVFTFAINFVQMIGSIISTVLLTLFALAEMEPSGTLLVFALTITGVQVLFGSILEPIFMGKTFSINTITVLIVLMFWGFLWGIPGMILSIPLTVLIKTILEQFPKTRIIANIMS</sequence>
<dbReference type="PANTHER" id="PTHR21716">
    <property type="entry name" value="TRANSMEMBRANE PROTEIN"/>
    <property type="match status" value="1"/>
</dbReference>
<feature type="transmembrane region" description="Helical" evidence="8">
    <location>
        <begin position="58"/>
        <end position="79"/>
    </location>
</feature>
<feature type="transmembrane region" description="Helical" evidence="8">
    <location>
        <begin position="231"/>
        <end position="258"/>
    </location>
</feature>
<protein>
    <submittedName>
        <fullName evidence="9">AI-2 transporter TqsA</fullName>
    </submittedName>
</protein>
<dbReference type="InterPro" id="IPR002549">
    <property type="entry name" value="AI-2E-like"/>
</dbReference>
<evidence type="ECO:0000256" key="8">
    <source>
        <dbReference type="SAM" id="Phobius"/>
    </source>
</evidence>
<keyword evidence="5 8" id="KW-0812">Transmembrane</keyword>
<accession>A0ABN1MMP1</accession>
<feature type="transmembrane region" description="Helical" evidence="8">
    <location>
        <begin position="305"/>
        <end position="327"/>
    </location>
</feature>
<comment type="similarity">
    <text evidence="2">Belongs to the autoinducer-2 exporter (AI-2E) (TC 2.A.86) family.</text>
</comment>
<proteinExistence type="inferred from homology"/>
<dbReference type="Proteomes" id="UP001501126">
    <property type="component" value="Unassembled WGS sequence"/>
</dbReference>
<feature type="transmembrane region" description="Helical" evidence="8">
    <location>
        <begin position="265"/>
        <end position="285"/>
    </location>
</feature>
<organism evidence="9 10">
    <name type="scientific">Wandonia haliotis</name>
    <dbReference type="NCBI Taxonomy" id="574963"/>
    <lineage>
        <taxon>Bacteria</taxon>
        <taxon>Pseudomonadati</taxon>
        <taxon>Bacteroidota</taxon>
        <taxon>Flavobacteriia</taxon>
        <taxon>Flavobacteriales</taxon>
        <taxon>Crocinitomicaceae</taxon>
        <taxon>Wandonia</taxon>
    </lineage>
</organism>
<gene>
    <name evidence="9" type="primary">tqsA</name>
    <name evidence="9" type="ORF">GCM10009118_05890</name>
</gene>
<name>A0ABN1MMP1_9FLAO</name>
<keyword evidence="10" id="KW-1185">Reference proteome</keyword>
<dbReference type="EMBL" id="BAAAFH010000003">
    <property type="protein sequence ID" value="GAA0874181.1"/>
    <property type="molecule type" value="Genomic_DNA"/>
</dbReference>
<keyword evidence="3" id="KW-0813">Transport</keyword>
<keyword evidence="7 8" id="KW-0472">Membrane</keyword>
<dbReference type="Pfam" id="PF01594">
    <property type="entry name" value="AI-2E_transport"/>
    <property type="match status" value="1"/>
</dbReference>
<evidence type="ECO:0000256" key="3">
    <source>
        <dbReference type="ARBA" id="ARBA00022448"/>
    </source>
</evidence>
<evidence type="ECO:0000313" key="9">
    <source>
        <dbReference type="EMBL" id="GAA0874181.1"/>
    </source>
</evidence>
<evidence type="ECO:0000256" key="7">
    <source>
        <dbReference type="ARBA" id="ARBA00023136"/>
    </source>
</evidence>
<evidence type="ECO:0000256" key="4">
    <source>
        <dbReference type="ARBA" id="ARBA00022475"/>
    </source>
</evidence>
<evidence type="ECO:0000256" key="1">
    <source>
        <dbReference type="ARBA" id="ARBA00004651"/>
    </source>
</evidence>
<reference evidence="9 10" key="1">
    <citation type="journal article" date="2019" name="Int. J. Syst. Evol. Microbiol.">
        <title>The Global Catalogue of Microorganisms (GCM) 10K type strain sequencing project: providing services to taxonomists for standard genome sequencing and annotation.</title>
        <authorList>
            <consortium name="The Broad Institute Genomics Platform"/>
            <consortium name="The Broad Institute Genome Sequencing Center for Infectious Disease"/>
            <person name="Wu L."/>
            <person name="Ma J."/>
        </authorList>
    </citation>
    <scope>NUCLEOTIDE SEQUENCE [LARGE SCALE GENOMIC DNA]</scope>
    <source>
        <strain evidence="9 10">JCM 16083</strain>
    </source>
</reference>
<keyword evidence="6 8" id="KW-1133">Transmembrane helix</keyword>
<feature type="transmembrane region" description="Helical" evidence="8">
    <location>
        <begin position="7"/>
        <end position="23"/>
    </location>
</feature>
<keyword evidence="4" id="KW-1003">Cell membrane</keyword>
<evidence type="ECO:0000313" key="10">
    <source>
        <dbReference type="Proteomes" id="UP001501126"/>
    </source>
</evidence>
<feature type="transmembrane region" description="Helical" evidence="8">
    <location>
        <begin position="147"/>
        <end position="167"/>
    </location>
</feature>
<comment type="subcellular location">
    <subcellularLocation>
        <location evidence="1">Cell membrane</location>
        <topology evidence="1">Multi-pass membrane protein</topology>
    </subcellularLocation>
</comment>
<evidence type="ECO:0000256" key="5">
    <source>
        <dbReference type="ARBA" id="ARBA00022692"/>
    </source>
</evidence>
<dbReference type="PANTHER" id="PTHR21716:SF53">
    <property type="entry name" value="PERMEASE PERM-RELATED"/>
    <property type="match status" value="1"/>
</dbReference>
<evidence type="ECO:0000256" key="2">
    <source>
        <dbReference type="ARBA" id="ARBA00009773"/>
    </source>
</evidence>